<keyword evidence="2" id="KW-1185">Reference proteome</keyword>
<sequence length="77" mass="8396">MQIGADRSFDCLNRLLRSEVKKVEPHLPAPPIDAGSSDLKTGVVNIPAVRQQYGRNFGISATPYRDPVVAAPPALRR</sequence>
<gene>
    <name evidence="1" type="ORF">CQW49_02310</name>
</gene>
<evidence type="ECO:0000313" key="2">
    <source>
        <dbReference type="Proteomes" id="UP000230709"/>
    </source>
</evidence>
<name>A0A2D2D5E7_METT3</name>
<dbReference type="STRING" id="595536.GCA_000178815_00483"/>
<protein>
    <submittedName>
        <fullName evidence="1">Uncharacterized protein</fullName>
    </submittedName>
</protein>
<proteinExistence type="predicted"/>
<reference evidence="2" key="1">
    <citation type="submission" date="2017-10" db="EMBL/GenBank/DDBJ databases">
        <title>Completed PacBio SMRT sequence of Methylosinus trichosporium OB3b reveals presence of a third large plasmid.</title>
        <authorList>
            <person name="Charles T.C."/>
            <person name="Lynch M.D.J."/>
            <person name="Heil J.R."/>
            <person name="Cheng J."/>
        </authorList>
    </citation>
    <scope>NUCLEOTIDE SEQUENCE [LARGE SCALE GENOMIC DNA]</scope>
    <source>
        <strain evidence="2">OB3b</strain>
    </source>
</reference>
<dbReference type="KEGG" id="mtw:CQW49_02310"/>
<accession>A0A2D2D5E7</accession>
<dbReference type="EMBL" id="CP023737">
    <property type="protein sequence ID" value="ATQ70182.1"/>
    <property type="molecule type" value="Genomic_DNA"/>
</dbReference>
<dbReference type="AlphaFoldDB" id="A0A2D2D5E7"/>
<dbReference type="Proteomes" id="UP000230709">
    <property type="component" value="Chromosome"/>
</dbReference>
<organism evidence="1 2">
    <name type="scientific">Methylosinus trichosporium (strain ATCC 35070 / NCIMB 11131 / UNIQEM 75 / OB3b)</name>
    <dbReference type="NCBI Taxonomy" id="595536"/>
    <lineage>
        <taxon>Bacteria</taxon>
        <taxon>Pseudomonadati</taxon>
        <taxon>Pseudomonadota</taxon>
        <taxon>Alphaproteobacteria</taxon>
        <taxon>Hyphomicrobiales</taxon>
        <taxon>Methylocystaceae</taxon>
        <taxon>Methylosinus</taxon>
    </lineage>
</organism>
<evidence type="ECO:0000313" key="1">
    <source>
        <dbReference type="EMBL" id="ATQ70182.1"/>
    </source>
</evidence>